<sequence>MFAKPFAEIFVLEKRCPAVFVRRNVARHFGAFRRTKTPPTRRRQRPRSGAFLARFWTPRQVVVTVTLFLCLLPKAGRCRSCGWVGMKISQKLEGKQNKA</sequence>
<proteinExistence type="predicted"/>
<protein>
    <submittedName>
        <fullName evidence="1">Uncharacterized protein</fullName>
    </submittedName>
</protein>
<dbReference type="Proteomes" id="UP000051952">
    <property type="component" value="Unassembled WGS sequence"/>
</dbReference>
<keyword evidence="2" id="KW-1185">Reference proteome</keyword>
<evidence type="ECO:0000313" key="1">
    <source>
        <dbReference type="EMBL" id="CUG51195.1"/>
    </source>
</evidence>
<dbReference type="AlphaFoldDB" id="A0A0S4J106"/>
<dbReference type="EMBL" id="CYKH01000851">
    <property type="protein sequence ID" value="CUG51195.1"/>
    <property type="molecule type" value="Genomic_DNA"/>
</dbReference>
<accession>A0A0S4J106</accession>
<evidence type="ECO:0000313" key="2">
    <source>
        <dbReference type="Proteomes" id="UP000051952"/>
    </source>
</evidence>
<dbReference type="VEuPathDB" id="TriTrypDB:BSAL_80415"/>
<gene>
    <name evidence="1" type="ORF">BSAL_80415</name>
</gene>
<name>A0A0S4J106_BODSA</name>
<reference evidence="2" key="1">
    <citation type="submission" date="2015-09" db="EMBL/GenBank/DDBJ databases">
        <authorList>
            <consortium name="Pathogen Informatics"/>
        </authorList>
    </citation>
    <scope>NUCLEOTIDE SEQUENCE [LARGE SCALE GENOMIC DNA]</scope>
    <source>
        <strain evidence="2">Lake Konstanz</strain>
    </source>
</reference>
<organism evidence="1 2">
    <name type="scientific">Bodo saltans</name>
    <name type="common">Flagellated protozoan</name>
    <dbReference type="NCBI Taxonomy" id="75058"/>
    <lineage>
        <taxon>Eukaryota</taxon>
        <taxon>Discoba</taxon>
        <taxon>Euglenozoa</taxon>
        <taxon>Kinetoplastea</taxon>
        <taxon>Metakinetoplastina</taxon>
        <taxon>Eubodonida</taxon>
        <taxon>Bodonidae</taxon>
        <taxon>Bodo</taxon>
    </lineage>
</organism>